<gene>
    <name evidence="1" type="ORF">A11A3_05931</name>
</gene>
<proteinExistence type="predicted"/>
<evidence type="ECO:0000313" key="2">
    <source>
        <dbReference type="Proteomes" id="UP000010164"/>
    </source>
</evidence>
<protein>
    <submittedName>
        <fullName evidence="1">Uncharacterized protein</fullName>
    </submittedName>
</protein>
<reference evidence="1 2" key="1">
    <citation type="journal article" date="2012" name="J. Bacteriol.">
        <title>Genome Sequence of the Alkane-Degrading Bacterium Alcanivorax hongdengensis Type Strain A-11-3.</title>
        <authorList>
            <person name="Lai Q."/>
            <person name="Shao Z."/>
        </authorList>
    </citation>
    <scope>NUCLEOTIDE SEQUENCE [LARGE SCALE GENOMIC DNA]</scope>
    <source>
        <strain evidence="1 2">A-11-3</strain>
    </source>
</reference>
<dbReference type="PATRIC" id="fig|1177179.3.peg.1190"/>
<dbReference type="eggNOG" id="ENOG502ZATE">
    <property type="taxonomic scope" value="Bacteria"/>
</dbReference>
<organism evidence="1 2">
    <name type="scientific">Alcanivorax hongdengensis A-11-3</name>
    <dbReference type="NCBI Taxonomy" id="1177179"/>
    <lineage>
        <taxon>Bacteria</taxon>
        <taxon>Pseudomonadati</taxon>
        <taxon>Pseudomonadota</taxon>
        <taxon>Gammaproteobacteria</taxon>
        <taxon>Oceanospirillales</taxon>
        <taxon>Alcanivoracaceae</taxon>
        <taxon>Alcanivorax</taxon>
    </lineage>
</organism>
<accession>L0WE24</accession>
<dbReference type="STRING" id="1177179.A11A3_05931"/>
<sequence>MGADTTSACLSMLKIMDGRSSVGWTQSEPDDADVLFVAHDGGANRKHWENGDKPCVVVYHNTEARPAARYTLPHPFRVMQLIGVLEDISSALGDTASATRAKAPADKPQDETFGHSLKNLLEAPANDDSLYRSRGAQGHLYVAPASGCYYIDPGLHQQLRSKDLSLSALEEVNDPISNQLARRPIFELAWFTAQHAHEALAPWLAPAGQFKLKRWPNFGTVRSDRVYLSLCALLTRQACGREQLLEHAQCNAGQLDRFLSACSMSNLLISDSNAPAPAPQVTNVNENGRFGSLIRGLRSRLGLSS</sequence>
<dbReference type="EMBL" id="AMRJ01000006">
    <property type="protein sequence ID" value="EKF74969.1"/>
    <property type="molecule type" value="Genomic_DNA"/>
</dbReference>
<evidence type="ECO:0000313" key="1">
    <source>
        <dbReference type="EMBL" id="EKF74969.1"/>
    </source>
</evidence>
<keyword evidence="2" id="KW-1185">Reference proteome</keyword>
<name>L0WE24_9GAMM</name>
<dbReference type="Proteomes" id="UP000010164">
    <property type="component" value="Unassembled WGS sequence"/>
</dbReference>
<dbReference type="AlphaFoldDB" id="L0WE24"/>
<comment type="caution">
    <text evidence="1">The sequence shown here is derived from an EMBL/GenBank/DDBJ whole genome shotgun (WGS) entry which is preliminary data.</text>
</comment>